<evidence type="ECO:0000313" key="6">
    <source>
        <dbReference type="Proteomes" id="UP000584642"/>
    </source>
</evidence>
<dbReference type="InterPro" id="IPR012292">
    <property type="entry name" value="Globin/Proto"/>
</dbReference>
<accession>A0ABX2THW4</accession>
<evidence type="ECO:0000313" key="5">
    <source>
        <dbReference type="EMBL" id="NYZ22763.1"/>
    </source>
</evidence>
<name>A0ABX2THW4_9PROT</name>
<keyword evidence="2" id="KW-0349">Heme</keyword>
<dbReference type="Gene3D" id="1.10.490.10">
    <property type="entry name" value="Globins"/>
    <property type="match status" value="1"/>
</dbReference>
<dbReference type="Proteomes" id="UP000584642">
    <property type="component" value="Unassembled WGS sequence"/>
</dbReference>
<dbReference type="Pfam" id="PF01152">
    <property type="entry name" value="Bac_globin"/>
    <property type="match status" value="1"/>
</dbReference>
<proteinExistence type="predicted"/>
<reference evidence="5 6" key="1">
    <citation type="submission" date="2020-05" db="EMBL/GenBank/DDBJ databases">
        <title>Azospirillum oleiclasticum sp. nov, a nitrogen-fixing and heavy crude oil-emulsifying bacterium isolated from the crude oil of Yumen Oilfield.</title>
        <authorList>
            <person name="Wu D."/>
            <person name="Cai M."/>
            <person name="Zhang X."/>
        </authorList>
    </citation>
    <scope>NUCLEOTIDE SEQUENCE [LARGE SCALE GENOMIC DNA]</scope>
    <source>
        <strain evidence="5 6">ROY-1-1-2</strain>
    </source>
</reference>
<keyword evidence="3" id="KW-0479">Metal-binding</keyword>
<keyword evidence="4" id="KW-0408">Iron</keyword>
<gene>
    <name evidence="5" type="ORF">HND93_23880</name>
</gene>
<keyword evidence="6" id="KW-1185">Reference proteome</keyword>
<dbReference type="InterPro" id="IPR009050">
    <property type="entry name" value="Globin-like_sf"/>
</dbReference>
<evidence type="ECO:0000256" key="1">
    <source>
        <dbReference type="ARBA" id="ARBA00022448"/>
    </source>
</evidence>
<protein>
    <submittedName>
        <fullName evidence="5">Group III truncated hemoglobin</fullName>
    </submittedName>
</protein>
<dbReference type="CDD" id="cd08916">
    <property type="entry name" value="TrHb3_P"/>
    <property type="match status" value="1"/>
</dbReference>
<organism evidence="5 6">
    <name type="scientific">Azospirillum oleiclasticum</name>
    <dbReference type="NCBI Taxonomy" id="2735135"/>
    <lineage>
        <taxon>Bacteria</taxon>
        <taxon>Pseudomonadati</taxon>
        <taxon>Pseudomonadota</taxon>
        <taxon>Alphaproteobacteria</taxon>
        <taxon>Rhodospirillales</taxon>
        <taxon>Azospirillaceae</taxon>
        <taxon>Azospirillum</taxon>
    </lineage>
</organism>
<dbReference type="InterPro" id="IPR001486">
    <property type="entry name" value="Hemoglobin_trunc"/>
</dbReference>
<evidence type="ECO:0000256" key="3">
    <source>
        <dbReference type="ARBA" id="ARBA00022723"/>
    </source>
</evidence>
<dbReference type="SUPFAM" id="SSF46458">
    <property type="entry name" value="Globin-like"/>
    <property type="match status" value="1"/>
</dbReference>
<comment type="caution">
    <text evidence="5">The sequence shown here is derived from an EMBL/GenBank/DDBJ whole genome shotgun (WGS) entry which is preliminary data.</text>
</comment>
<sequence length="153" mass="17390">MKARMDATDHPSLRHIHLAERIARTGIDEAMVERLVRGFYDRVRTDPLLGPIFAARVDEWEPHLRTLMDFWSSVALQTARYAGRPMPVHVRLDVGPEHFGRWLELFRTTAAEVCTPEAAVFFVGKAEQIARSFQMGIDAHRSVMRPSGIPAAR</sequence>
<dbReference type="EMBL" id="JABFDB010000021">
    <property type="protein sequence ID" value="NYZ22763.1"/>
    <property type="molecule type" value="Genomic_DNA"/>
</dbReference>
<evidence type="ECO:0000256" key="4">
    <source>
        <dbReference type="ARBA" id="ARBA00023004"/>
    </source>
</evidence>
<keyword evidence="1" id="KW-0813">Transport</keyword>
<evidence type="ECO:0000256" key="2">
    <source>
        <dbReference type="ARBA" id="ARBA00022617"/>
    </source>
</evidence>